<evidence type="ECO:0000313" key="1">
    <source>
        <dbReference type="EMBL" id="THD22421.1"/>
    </source>
</evidence>
<comment type="caution">
    <text evidence="1">The sequence shown here is derived from an EMBL/GenBank/DDBJ whole genome shotgun (WGS) entry which is preliminary data.</text>
</comment>
<protein>
    <submittedName>
        <fullName evidence="1">Uncharacterized protein</fullName>
    </submittedName>
</protein>
<proteinExistence type="predicted"/>
<dbReference type="EMBL" id="JXXN02002774">
    <property type="protein sequence ID" value="THD22421.1"/>
    <property type="molecule type" value="Genomic_DNA"/>
</dbReference>
<keyword evidence="2" id="KW-1185">Reference proteome</keyword>
<organism evidence="1 2">
    <name type="scientific">Fasciola hepatica</name>
    <name type="common">Liver fluke</name>
    <dbReference type="NCBI Taxonomy" id="6192"/>
    <lineage>
        <taxon>Eukaryota</taxon>
        <taxon>Metazoa</taxon>
        <taxon>Spiralia</taxon>
        <taxon>Lophotrochozoa</taxon>
        <taxon>Platyhelminthes</taxon>
        <taxon>Trematoda</taxon>
        <taxon>Digenea</taxon>
        <taxon>Plagiorchiida</taxon>
        <taxon>Echinostomata</taxon>
        <taxon>Echinostomatoidea</taxon>
        <taxon>Fasciolidae</taxon>
        <taxon>Fasciola</taxon>
    </lineage>
</organism>
<dbReference type="Proteomes" id="UP000230066">
    <property type="component" value="Unassembled WGS sequence"/>
</dbReference>
<gene>
    <name evidence="1" type="ORF">D915_006949</name>
</gene>
<accession>A0A4E0R968</accession>
<evidence type="ECO:0000313" key="2">
    <source>
        <dbReference type="Proteomes" id="UP000230066"/>
    </source>
</evidence>
<reference evidence="1" key="1">
    <citation type="submission" date="2019-03" db="EMBL/GenBank/DDBJ databases">
        <title>Improved annotation for the trematode Fasciola hepatica.</title>
        <authorList>
            <person name="Choi Y.-J."/>
            <person name="Martin J."/>
            <person name="Mitreva M."/>
        </authorList>
    </citation>
    <scope>NUCLEOTIDE SEQUENCE [LARGE SCALE GENOMIC DNA]</scope>
</reference>
<dbReference type="AlphaFoldDB" id="A0A4E0R968"/>
<sequence>MPSGRITMDTYNNKNRGIKFIKIFEAVKPVFLPDISFGSSLDLCGFAPFPSPSSTDLALGCYAKESPTRRRVWHEEHCHYNGYKPKLVSNQIVRIDLKRVLPVANQIAENRSLIDRPADAHCSVLRPQKKSRDYLQDNVESLAQDPINKTVTHFDLSRHTYHVRLSSPNQFYRLKTGSKSKLLVSGEKKSIISNSKMRKRNDLLVASIHFLQKWNASVCRVDVDNGRNIQRSKNNAERGHSKLLRDRTRRIQKELGEESRKRRDEDVVRAIHEKTEFSEVKDKNHEDIRRQREAMSRRKQEIARSNEHSLHLSNRMIYLTSKPNLIGPEINRSRPGFSAGIRKVRGGEVSPNPSDCVHAAVRSNNRTSLSLQTYPTDYGTFIPIKN</sequence>
<name>A0A4E0R968_FASHE</name>